<feature type="non-terminal residue" evidence="1">
    <location>
        <position position="32"/>
    </location>
</feature>
<organism evidence="1">
    <name type="scientific">uncultured Cytophagales bacterium</name>
    <dbReference type="NCBI Taxonomy" id="158755"/>
    <lineage>
        <taxon>Bacteria</taxon>
        <taxon>Pseudomonadati</taxon>
        <taxon>Bacteroidota</taxon>
        <taxon>Sphingobacteriia</taxon>
        <taxon>Sphingobacteriales</taxon>
        <taxon>environmental samples</taxon>
    </lineage>
</organism>
<reference evidence="1" key="1">
    <citation type="submission" date="2020-02" db="EMBL/GenBank/DDBJ databases">
        <authorList>
            <person name="Meier V. D."/>
        </authorList>
    </citation>
    <scope>NUCLEOTIDE SEQUENCE</scope>
    <source>
        <strain evidence="1">AVDCRST_MAG56</strain>
    </source>
</reference>
<dbReference type="AlphaFoldDB" id="A0A6J4IG11"/>
<evidence type="ECO:0000313" key="1">
    <source>
        <dbReference type="EMBL" id="CAA9249297.1"/>
    </source>
</evidence>
<accession>A0A6J4IG11</accession>
<name>A0A6J4IG11_9SPHI</name>
<gene>
    <name evidence="1" type="ORF">AVDCRST_MAG56-1827</name>
</gene>
<sequence>CVLTGYSYWQCCWPMRLSPSAGPTLSSFSPTT</sequence>
<dbReference type="EMBL" id="CADCTQ010000170">
    <property type="protein sequence ID" value="CAA9249297.1"/>
    <property type="molecule type" value="Genomic_DNA"/>
</dbReference>
<feature type="non-terminal residue" evidence="1">
    <location>
        <position position="1"/>
    </location>
</feature>
<proteinExistence type="predicted"/>
<protein>
    <submittedName>
        <fullName evidence="1">Uncharacterized protein</fullName>
    </submittedName>
</protein>